<organism evidence="8 9">
    <name type="scientific">Papilio xuthus</name>
    <name type="common">Asian swallowtail butterfly</name>
    <dbReference type="NCBI Taxonomy" id="66420"/>
    <lineage>
        <taxon>Eukaryota</taxon>
        <taxon>Metazoa</taxon>
        <taxon>Ecdysozoa</taxon>
        <taxon>Arthropoda</taxon>
        <taxon>Hexapoda</taxon>
        <taxon>Insecta</taxon>
        <taxon>Pterygota</taxon>
        <taxon>Neoptera</taxon>
        <taxon>Endopterygota</taxon>
        <taxon>Lepidoptera</taxon>
        <taxon>Glossata</taxon>
        <taxon>Ditrysia</taxon>
        <taxon>Papilionoidea</taxon>
        <taxon>Papilionidae</taxon>
        <taxon>Papilioninae</taxon>
        <taxon>Papilio</taxon>
    </lineage>
</organism>
<dbReference type="PANTHER" id="PTHR43814">
    <property type="entry name" value="ARGININOSUCCINATE LYASE"/>
    <property type="match status" value="1"/>
</dbReference>
<evidence type="ECO:0000313" key="8">
    <source>
        <dbReference type="EMBL" id="KPI91433.1"/>
    </source>
</evidence>
<feature type="domain" description="Fumarate lyase N-terminal" evidence="6">
    <location>
        <begin position="17"/>
        <end position="304"/>
    </location>
</feature>
<keyword evidence="9" id="KW-1185">Reference proteome</keyword>
<dbReference type="Pfam" id="PF00206">
    <property type="entry name" value="Lyase_1"/>
    <property type="match status" value="1"/>
</dbReference>
<dbReference type="InterPro" id="IPR022761">
    <property type="entry name" value="Fumarate_lyase_N"/>
</dbReference>
<comment type="subcellular location">
    <subcellularLocation>
        <location evidence="1">Secreted</location>
    </subcellularLocation>
</comment>
<evidence type="ECO:0000256" key="1">
    <source>
        <dbReference type="ARBA" id="ARBA00004613"/>
    </source>
</evidence>
<dbReference type="Proteomes" id="UP000053268">
    <property type="component" value="Unassembled WGS sequence"/>
</dbReference>
<dbReference type="GO" id="GO:0004056">
    <property type="term" value="F:argininosuccinate lyase activity"/>
    <property type="evidence" value="ECO:0007669"/>
    <property type="project" value="InterPro"/>
</dbReference>
<dbReference type="InterPro" id="IPR020557">
    <property type="entry name" value="Fumarate_lyase_CS"/>
</dbReference>
<dbReference type="GO" id="GO:0005829">
    <property type="term" value="C:cytosol"/>
    <property type="evidence" value="ECO:0007669"/>
    <property type="project" value="TreeGrafter"/>
</dbReference>
<dbReference type="PROSITE" id="PS00163">
    <property type="entry name" value="FUMARATE_LYASES"/>
    <property type="match status" value="1"/>
</dbReference>
<evidence type="ECO:0000256" key="3">
    <source>
        <dbReference type="ARBA" id="ARBA00010755"/>
    </source>
</evidence>
<dbReference type="InterPro" id="IPR000362">
    <property type="entry name" value="Fumarate_lyase_fam"/>
</dbReference>
<dbReference type="InterPro" id="IPR009049">
    <property type="entry name" value="Argininosuccinate_lyase"/>
</dbReference>
<comment type="similarity">
    <text evidence="2">Belongs to the arthropod PDH family.</text>
</comment>
<accession>A0A194PEH8</accession>
<dbReference type="GO" id="GO:0005179">
    <property type="term" value="F:hormone activity"/>
    <property type="evidence" value="ECO:0007669"/>
    <property type="project" value="InterPro"/>
</dbReference>
<dbReference type="NCBIfam" id="TIGR00838">
    <property type="entry name" value="argH"/>
    <property type="match status" value="1"/>
</dbReference>
<dbReference type="FunFam" id="1.20.200.10:FF:000015">
    <property type="entry name" value="argininosuccinate lyase isoform X2"/>
    <property type="match status" value="1"/>
</dbReference>
<dbReference type="Gene3D" id="1.20.200.10">
    <property type="entry name" value="Fumarase/aspartase (Central domain)"/>
    <property type="match status" value="1"/>
</dbReference>
<keyword evidence="8" id="KW-0456">Lyase</keyword>
<dbReference type="InterPro" id="IPR009396">
    <property type="entry name" value="Pigment_DH"/>
</dbReference>
<evidence type="ECO:0000256" key="4">
    <source>
        <dbReference type="ARBA" id="ARBA00022525"/>
    </source>
</evidence>
<evidence type="ECO:0000256" key="2">
    <source>
        <dbReference type="ARBA" id="ARBA00010172"/>
    </source>
</evidence>
<dbReference type="HAMAP" id="MF_00006">
    <property type="entry name" value="Arg_succ_lyase"/>
    <property type="match status" value="1"/>
</dbReference>
<dbReference type="GO" id="GO:0042450">
    <property type="term" value="P:L-arginine biosynthetic process via ornithine"/>
    <property type="evidence" value="ECO:0007669"/>
    <property type="project" value="InterPro"/>
</dbReference>
<dbReference type="Pfam" id="PF06324">
    <property type="entry name" value="Pigment_DH"/>
    <property type="match status" value="1"/>
</dbReference>
<dbReference type="InterPro" id="IPR008948">
    <property type="entry name" value="L-Aspartase-like"/>
</dbReference>
<sequence length="603" mass="68027">MSDRYQLWGGCFQEEPSDVLRRLNDSLCVDVRLYQQDIRGSIAWARELNRCGYITDNDYEAIHQGLKKVETEISEELCKNGRLSDPEEDIHSVVERRLRTHAGEAALRLHTARSRNDQSATDTKLWMMDNLTNLLNEIKKLILVLKDRAENEIHIIIPGYTHLQRAQPIRWSHFLLSYAWMLRDDVLRLEEQQCRLSRCPLGSGALAGCALDIDRERLACSLGFDCVTPNSLFAVGSRDHILEFLNWSSMCAMHLSRLAEDLILYGSQEFSLVKFADQFSTGSSLMPQKRNPDGLELIRGAAGLLLGDAIAFSCVLKGLPSTYNKDLQSDKEIMFRSYDKLLDCLRVATGTITTMKVNAARGEALLESGMLATDMAHALVRRGVPFRRAHHLVGAVLQRAADLAVDLREMPHEEYLAICPEFGSKADIEKLFSWEASVEQYEGLRDVRAAYRGRAVANSVARYARALLGGGPTPTLDYLIRPPEPNTARASELPPCTLSFNHKQPMRTTWRTLAYVMLVALLPQVSLYNIKTDVNFTPYLVNKEYVRHIHSMVNAYSNRGNGVGRLVIETNALIDTKYRTWKRNADLINSLLALPKGMNEAGR</sequence>
<dbReference type="Pfam" id="PF14698">
    <property type="entry name" value="ASL_C2"/>
    <property type="match status" value="1"/>
</dbReference>
<dbReference type="InterPro" id="IPR029419">
    <property type="entry name" value="Arg_succ_lyase_C"/>
</dbReference>
<dbReference type="STRING" id="66420.A0A194PEH8"/>
<dbReference type="GO" id="GO:0005576">
    <property type="term" value="C:extracellular region"/>
    <property type="evidence" value="ECO:0007669"/>
    <property type="project" value="UniProtKB-SubCell"/>
</dbReference>
<dbReference type="Gene3D" id="1.10.40.30">
    <property type="entry name" value="Fumarase/aspartase (C-terminal domain)"/>
    <property type="match status" value="1"/>
</dbReference>
<keyword evidence="5" id="KW-0027">Amidation</keyword>
<dbReference type="PRINTS" id="PR00149">
    <property type="entry name" value="FUMRATELYASE"/>
</dbReference>
<gene>
    <name evidence="8" type="ORF">RR46_14937</name>
</gene>
<evidence type="ECO:0000256" key="5">
    <source>
        <dbReference type="ARBA" id="ARBA00022815"/>
    </source>
</evidence>
<name>A0A194PEH8_PAPXU</name>
<dbReference type="AlphaFoldDB" id="A0A194PEH8"/>
<proteinExistence type="inferred from homology"/>
<dbReference type="CDD" id="cd01359">
    <property type="entry name" value="Argininosuccinate_lyase"/>
    <property type="match status" value="1"/>
</dbReference>
<evidence type="ECO:0000259" key="7">
    <source>
        <dbReference type="Pfam" id="PF14698"/>
    </source>
</evidence>
<keyword evidence="4" id="KW-0964">Secreted</keyword>
<dbReference type="InterPro" id="IPR024083">
    <property type="entry name" value="Fumarase/histidase_N"/>
</dbReference>
<dbReference type="SUPFAM" id="SSF48557">
    <property type="entry name" value="L-aspartase-like"/>
    <property type="match status" value="1"/>
</dbReference>
<dbReference type="EMBL" id="KQ459606">
    <property type="protein sequence ID" value="KPI91433.1"/>
    <property type="molecule type" value="Genomic_DNA"/>
</dbReference>
<dbReference type="Gene3D" id="1.10.275.10">
    <property type="entry name" value="Fumarase/aspartase (N-terminal domain)"/>
    <property type="match status" value="1"/>
</dbReference>
<feature type="domain" description="Argininosuccinate lyase C-terminal" evidence="7">
    <location>
        <begin position="370"/>
        <end position="439"/>
    </location>
</feature>
<comment type="similarity">
    <text evidence="3">Belongs to the lyase 1 family. Argininosuccinate lyase subfamily.</text>
</comment>
<evidence type="ECO:0000313" key="9">
    <source>
        <dbReference type="Proteomes" id="UP000053268"/>
    </source>
</evidence>
<protein>
    <submittedName>
        <fullName evidence="8">Argininosuccinate lyase</fullName>
    </submittedName>
</protein>
<dbReference type="PRINTS" id="PR00145">
    <property type="entry name" value="ARGSUCLYASE"/>
</dbReference>
<dbReference type="PANTHER" id="PTHR43814:SF1">
    <property type="entry name" value="ARGININOSUCCINATE LYASE"/>
    <property type="match status" value="1"/>
</dbReference>
<reference evidence="8 9" key="1">
    <citation type="journal article" date="2015" name="Nat. Commun.">
        <title>Outbred genome sequencing and CRISPR/Cas9 gene editing in butterflies.</title>
        <authorList>
            <person name="Li X."/>
            <person name="Fan D."/>
            <person name="Zhang W."/>
            <person name="Liu G."/>
            <person name="Zhang L."/>
            <person name="Zhao L."/>
            <person name="Fang X."/>
            <person name="Chen L."/>
            <person name="Dong Y."/>
            <person name="Chen Y."/>
            <person name="Ding Y."/>
            <person name="Zhao R."/>
            <person name="Feng M."/>
            <person name="Zhu Y."/>
            <person name="Feng Y."/>
            <person name="Jiang X."/>
            <person name="Zhu D."/>
            <person name="Xiang H."/>
            <person name="Feng X."/>
            <person name="Li S."/>
            <person name="Wang J."/>
            <person name="Zhang G."/>
            <person name="Kronforst M.R."/>
            <person name="Wang W."/>
        </authorList>
    </citation>
    <scope>NUCLEOTIDE SEQUENCE [LARGE SCALE GENOMIC DNA]</scope>
    <source>
        <strain evidence="8">Ya'a_city_454_Px</strain>
        <tissue evidence="8">Whole body</tissue>
    </source>
</reference>
<evidence type="ECO:0000259" key="6">
    <source>
        <dbReference type="Pfam" id="PF00206"/>
    </source>
</evidence>
<dbReference type="GO" id="GO:0009416">
    <property type="term" value="P:response to light stimulus"/>
    <property type="evidence" value="ECO:0007669"/>
    <property type="project" value="InterPro"/>
</dbReference>